<reference evidence="1" key="1">
    <citation type="submission" date="2016-10" db="EMBL/GenBank/DDBJ databases">
        <authorList>
            <person name="Benchimol M."/>
            <person name="Almeida L.G."/>
            <person name="Vasconcelos A.T."/>
            <person name="Perreira-Neves A."/>
            <person name="Rosa I.A."/>
            <person name="Tasca T."/>
            <person name="Bogo M.R."/>
            <person name="de Souza W."/>
        </authorList>
    </citation>
    <scope>NUCLEOTIDE SEQUENCE [LARGE SCALE GENOMIC DNA]</scope>
    <source>
        <strain evidence="1">K</strain>
    </source>
</reference>
<accession>A0A1J4JTJ0</accession>
<dbReference type="OrthoDB" id="10520185at2759"/>
<organism evidence="1 2">
    <name type="scientific">Tritrichomonas foetus</name>
    <dbReference type="NCBI Taxonomy" id="1144522"/>
    <lineage>
        <taxon>Eukaryota</taxon>
        <taxon>Metamonada</taxon>
        <taxon>Parabasalia</taxon>
        <taxon>Tritrichomonadida</taxon>
        <taxon>Tritrichomonadidae</taxon>
        <taxon>Tritrichomonas</taxon>
    </lineage>
</organism>
<name>A0A1J4JTJ0_9EUKA</name>
<evidence type="ECO:0000313" key="2">
    <source>
        <dbReference type="Proteomes" id="UP000179807"/>
    </source>
</evidence>
<dbReference type="AlphaFoldDB" id="A0A1J4JTJ0"/>
<dbReference type="RefSeq" id="XP_068353725.1">
    <property type="nucleotide sequence ID" value="XM_068493993.1"/>
</dbReference>
<gene>
    <name evidence="1" type="ORF">TRFO_07933</name>
</gene>
<dbReference type="VEuPathDB" id="TrichDB:TRFO_07933"/>
<evidence type="ECO:0000313" key="1">
    <source>
        <dbReference type="EMBL" id="OHT00589.1"/>
    </source>
</evidence>
<proteinExistence type="predicted"/>
<dbReference type="Proteomes" id="UP000179807">
    <property type="component" value="Unassembled WGS sequence"/>
</dbReference>
<keyword evidence="2" id="KW-1185">Reference proteome</keyword>
<dbReference type="EMBL" id="MLAK01000949">
    <property type="protein sequence ID" value="OHT00589.1"/>
    <property type="molecule type" value="Genomic_DNA"/>
</dbReference>
<comment type="caution">
    <text evidence="1">The sequence shown here is derived from an EMBL/GenBank/DDBJ whole genome shotgun (WGS) entry which is preliminary data.</text>
</comment>
<sequence>MDELEQHILWISRAIHRILNGSLSSSPLLSLSFARILPPFPQISHLSVPITLSTLSNGNHYALITSVLTSSAYENRSPAFQFENIMKLLNDIGFKPQQPCTIAGLLSTSERDHINLCRTLEFVVCDKSLSIERLLDDLRKMPRSFFVLREYPTHINDAVSLWLSKFPCIANLPEIANLQSDVSSGVHVAAVLSRIFPTRISKNDIMKQTSTEYWEESKLILEELNAFVPKKFPVTDHLFMCFISDLYYATRTSCKKFVRIEGQICNNCLMPKSNFRPTTTAIAKQVKITRSIQQARPKTCPTVFRPSPRRIAKLVTEQHNDEADLLQLFTFMRRGERRERFSDVENPILMIKPLCKLLSSPQHEQTFMNFWKQLDNCPQVDLHYKNGHAFLNGLSGNNNEFAASRKIVYFARQMMQTYQPIHNFYQTKPIIYKRVKRNADHCSNNTSNSNFNTNNIMENVSKQKDSVFLKVLTRHIDPHKI</sequence>
<dbReference type="GeneID" id="94828697"/>
<protein>
    <submittedName>
        <fullName evidence="1">Uncharacterized protein</fullName>
    </submittedName>
</protein>